<dbReference type="Proteomes" id="UP001209885">
    <property type="component" value="Unassembled WGS sequence"/>
</dbReference>
<gene>
    <name evidence="4" type="ORF">OO013_19695</name>
</gene>
<feature type="transmembrane region" description="Helical" evidence="2">
    <location>
        <begin position="115"/>
        <end position="135"/>
    </location>
</feature>
<keyword evidence="4" id="KW-0808">Transferase</keyword>
<keyword evidence="5" id="KW-1185">Reference proteome</keyword>
<dbReference type="EMBL" id="JAPFQN010000014">
    <property type="protein sequence ID" value="MCX2746112.1"/>
    <property type="molecule type" value="Genomic_DNA"/>
</dbReference>
<dbReference type="PANTHER" id="PTHR34220">
    <property type="entry name" value="SENSOR HISTIDINE KINASE YPDA"/>
    <property type="match status" value="1"/>
</dbReference>
<dbReference type="PANTHER" id="PTHR34220:SF7">
    <property type="entry name" value="SENSOR HISTIDINE KINASE YPDA"/>
    <property type="match status" value="1"/>
</dbReference>
<evidence type="ECO:0000313" key="4">
    <source>
        <dbReference type="EMBL" id="MCX2746112.1"/>
    </source>
</evidence>
<protein>
    <submittedName>
        <fullName evidence="4">Histidine kinase</fullName>
    </submittedName>
</protein>
<dbReference type="InterPro" id="IPR050640">
    <property type="entry name" value="Bact_2-comp_sensor_kinase"/>
</dbReference>
<dbReference type="InterPro" id="IPR010559">
    <property type="entry name" value="Sig_transdc_His_kin_internal"/>
</dbReference>
<sequence>MLFNNKYRWGIITLISVYSFLNIKFTVGEEIFDFKSPSLYLLIVLAVQVIFVWEGNRYLNKIFKNESINTIQKLGYYFLISLPLVIVISLFATYVSTLILNVSEMRFWNNLKLDLAFVFRVNLFLHTINAIVIYAHKASKMKQEKNKLEKEMLEVQFDALRNQLNPHFLFNNLNALSSLISTSPVRAESFVRKLSLIFRYLLQHNSKELVTIKEELDFIKNYLDLYKYRYGDALTYEILVDDKLKDQLIIPSVTQLICENIFKYNSFTRQNPIEIKITLKNNDNNYLEIWNTRNPKTISPSESNGVGFKNIINRYKSFSNKRIESLNNDSSFSVMLPIIPTNSGNELFNNRG</sequence>
<keyword evidence="1" id="KW-0175">Coiled coil</keyword>
<dbReference type="GO" id="GO:0016301">
    <property type="term" value="F:kinase activity"/>
    <property type="evidence" value="ECO:0007669"/>
    <property type="project" value="UniProtKB-KW"/>
</dbReference>
<accession>A0ABT3RX07</accession>
<keyword evidence="2" id="KW-1133">Transmembrane helix</keyword>
<keyword evidence="2" id="KW-0812">Transmembrane</keyword>
<feature type="coiled-coil region" evidence="1">
    <location>
        <begin position="131"/>
        <end position="158"/>
    </location>
</feature>
<dbReference type="Pfam" id="PF06580">
    <property type="entry name" value="His_kinase"/>
    <property type="match status" value="1"/>
</dbReference>
<organism evidence="4 5">
    <name type="scientific">Mangrovivirga halotolerans</name>
    <dbReference type="NCBI Taxonomy" id="2993936"/>
    <lineage>
        <taxon>Bacteria</taxon>
        <taxon>Pseudomonadati</taxon>
        <taxon>Bacteroidota</taxon>
        <taxon>Cytophagia</taxon>
        <taxon>Cytophagales</taxon>
        <taxon>Mangrovivirgaceae</taxon>
        <taxon>Mangrovivirga</taxon>
    </lineage>
</organism>
<reference evidence="4 5" key="1">
    <citation type="submission" date="2022-11" db="EMBL/GenBank/DDBJ databases">
        <title>The characterization of three novel Bacteroidetes species and genomic analysis of their roles in tidal elemental geochemical cycles.</title>
        <authorList>
            <person name="Ma K."/>
        </authorList>
    </citation>
    <scope>NUCLEOTIDE SEQUENCE [LARGE SCALE GENOMIC DNA]</scope>
    <source>
        <strain evidence="4 5">M17</strain>
    </source>
</reference>
<evidence type="ECO:0000259" key="3">
    <source>
        <dbReference type="Pfam" id="PF06580"/>
    </source>
</evidence>
<dbReference type="RefSeq" id="WP_266058811.1">
    <property type="nucleotide sequence ID" value="NZ_JAPFQN010000014.1"/>
</dbReference>
<keyword evidence="2" id="KW-0472">Membrane</keyword>
<proteinExistence type="predicted"/>
<feature type="domain" description="Signal transduction histidine kinase internal region" evidence="3">
    <location>
        <begin position="156"/>
        <end position="234"/>
    </location>
</feature>
<feature type="transmembrane region" description="Helical" evidence="2">
    <location>
        <begin position="74"/>
        <end position="95"/>
    </location>
</feature>
<feature type="transmembrane region" description="Helical" evidence="2">
    <location>
        <begin position="7"/>
        <end position="25"/>
    </location>
</feature>
<name>A0ABT3RX07_9BACT</name>
<comment type="caution">
    <text evidence="4">The sequence shown here is derived from an EMBL/GenBank/DDBJ whole genome shotgun (WGS) entry which is preliminary data.</text>
</comment>
<keyword evidence="4" id="KW-0418">Kinase</keyword>
<evidence type="ECO:0000256" key="2">
    <source>
        <dbReference type="SAM" id="Phobius"/>
    </source>
</evidence>
<evidence type="ECO:0000256" key="1">
    <source>
        <dbReference type="SAM" id="Coils"/>
    </source>
</evidence>
<feature type="transmembrane region" description="Helical" evidence="2">
    <location>
        <begin position="37"/>
        <end position="53"/>
    </location>
</feature>
<evidence type="ECO:0000313" key="5">
    <source>
        <dbReference type="Proteomes" id="UP001209885"/>
    </source>
</evidence>